<keyword evidence="2" id="KW-1185">Reference proteome</keyword>
<accession>A0A6I0F321</accession>
<proteinExistence type="predicted"/>
<dbReference type="AlphaFoldDB" id="A0A6I0F321"/>
<reference evidence="1 2" key="1">
    <citation type="submission" date="2019-10" db="EMBL/GenBank/DDBJ databases">
        <title>Alkaliphilus serpentinus sp. nov. and Alkaliphilus pronyensis sp. nov., two novel anaerobic alkaliphilic species isolated from the serpentinized-hosted hydrothermal field of the Prony Bay (New Caledonia).</title>
        <authorList>
            <person name="Postec A."/>
        </authorList>
    </citation>
    <scope>NUCLEOTIDE SEQUENCE [LARGE SCALE GENOMIC DNA]</scope>
    <source>
        <strain evidence="1 2">LacV</strain>
    </source>
</reference>
<dbReference type="RefSeq" id="WP_151860112.1">
    <property type="nucleotide sequence ID" value="NZ_WBZC01000010.1"/>
</dbReference>
<sequence length="60" mass="6913">MRKKIGELIQEKRNQAFTDISFHDLIEMKEAGLTDTEIASDLGISKRTIIDISNEITRDY</sequence>
<organism evidence="1 2">
    <name type="scientific">Alkaliphilus pronyensis</name>
    <dbReference type="NCBI Taxonomy" id="1482732"/>
    <lineage>
        <taxon>Bacteria</taxon>
        <taxon>Bacillati</taxon>
        <taxon>Bacillota</taxon>
        <taxon>Clostridia</taxon>
        <taxon>Peptostreptococcales</taxon>
        <taxon>Natronincolaceae</taxon>
        <taxon>Alkaliphilus</taxon>
    </lineage>
</organism>
<gene>
    <name evidence="1" type="ORF">F8154_03020</name>
</gene>
<evidence type="ECO:0000313" key="1">
    <source>
        <dbReference type="EMBL" id="KAB3537281.1"/>
    </source>
</evidence>
<evidence type="ECO:0000313" key="2">
    <source>
        <dbReference type="Proteomes" id="UP000432715"/>
    </source>
</evidence>
<dbReference type="OrthoDB" id="1955275at2"/>
<dbReference type="EMBL" id="WBZC01000010">
    <property type="protein sequence ID" value="KAB3537281.1"/>
    <property type="molecule type" value="Genomic_DNA"/>
</dbReference>
<name>A0A6I0F321_9FIRM</name>
<dbReference type="Proteomes" id="UP000432715">
    <property type="component" value="Unassembled WGS sequence"/>
</dbReference>
<protein>
    <recommendedName>
        <fullName evidence="3">Helix-turn-helix domain-containing protein</fullName>
    </recommendedName>
</protein>
<comment type="caution">
    <text evidence="1">The sequence shown here is derived from an EMBL/GenBank/DDBJ whole genome shotgun (WGS) entry which is preliminary data.</text>
</comment>
<evidence type="ECO:0008006" key="3">
    <source>
        <dbReference type="Google" id="ProtNLM"/>
    </source>
</evidence>